<dbReference type="PANTHER" id="PTHR23414:SF3">
    <property type="entry name" value="PRO-ADRENOMEDULLIN"/>
    <property type="match status" value="1"/>
</dbReference>
<keyword evidence="3" id="KW-0964">Secreted</keyword>
<protein>
    <submittedName>
        <fullName evidence="7">Pro-adrenomedullin-like</fullName>
    </submittedName>
</protein>
<evidence type="ECO:0000256" key="3">
    <source>
        <dbReference type="ARBA" id="ARBA00022525"/>
    </source>
</evidence>
<dbReference type="InterPro" id="IPR021116">
    <property type="entry name" value="Calcitonin/adrenomedullin"/>
</dbReference>
<dbReference type="AlphaFoldDB" id="A0A6P7MV84"/>
<keyword evidence="5" id="KW-1015">Disulfide bond</keyword>
<gene>
    <name evidence="7" type="primary">LOC114857346</name>
</gene>
<organism evidence="6 7">
    <name type="scientific">Betta splendens</name>
    <name type="common">Siamese fighting fish</name>
    <dbReference type="NCBI Taxonomy" id="158456"/>
    <lineage>
        <taxon>Eukaryota</taxon>
        <taxon>Metazoa</taxon>
        <taxon>Chordata</taxon>
        <taxon>Craniata</taxon>
        <taxon>Vertebrata</taxon>
        <taxon>Euteleostomi</taxon>
        <taxon>Actinopterygii</taxon>
        <taxon>Neopterygii</taxon>
        <taxon>Teleostei</taxon>
        <taxon>Neoteleostei</taxon>
        <taxon>Acanthomorphata</taxon>
        <taxon>Anabantaria</taxon>
        <taxon>Anabantiformes</taxon>
        <taxon>Anabantoidei</taxon>
        <taxon>Osphronemidae</taxon>
        <taxon>Betta</taxon>
    </lineage>
</organism>
<dbReference type="InParanoid" id="A0A6P7MV84"/>
<evidence type="ECO:0000256" key="4">
    <source>
        <dbReference type="ARBA" id="ARBA00022729"/>
    </source>
</evidence>
<dbReference type="GO" id="GO:0003073">
    <property type="term" value="P:regulation of systemic arterial blood pressure"/>
    <property type="evidence" value="ECO:0007669"/>
    <property type="project" value="TreeGrafter"/>
</dbReference>
<evidence type="ECO:0000256" key="1">
    <source>
        <dbReference type="ARBA" id="ARBA00004613"/>
    </source>
</evidence>
<evidence type="ECO:0000256" key="5">
    <source>
        <dbReference type="ARBA" id="ARBA00023157"/>
    </source>
</evidence>
<keyword evidence="6" id="KW-1185">Reference proteome</keyword>
<name>A0A6P7MV84_BETSP</name>
<dbReference type="Pfam" id="PF00214">
    <property type="entry name" value="Calc_CGRP_IAPP"/>
    <property type="match status" value="1"/>
</dbReference>
<dbReference type="GO" id="GO:1990410">
    <property type="term" value="P:adrenomedullin receptor signaling pathway"/>
    <property type="evidence" value="ECO:0007669"/>
    <property type="project" value="TreeGrafter"/>
</dbReference>
<comment type="similarity">
    <text evidence="2">Belongs to the adrenomedullin family.</text>
</comment>
<dbReference type="GO" id="GO:0031700">
    <property type="term" value="F:adrenomedullin receptor binding"/>
    <property type="evidence" value="ECO:0007669"/>
    <property type="project" value="TreeGrafter"/>
</dbReference>
<dbReference type="InterPro" id="IPR051665">
    <property type="entry name" value="Adrenomedullin-reg_peptide"/>
</dbReference>
<dbReference type="GeneID" id="114857346"/>
<dbReference type="KEGG" id="bspl:114857346"/>
<comment type="subcellular location">
    <subcellularLocation>
        <location evidence="1">Secreted</location>
    </subcellularLocation>
</comment>
<evidence type="ECO:0000256" key="2">
    <source>
        <dbReference type="ARBA" id="ARBA00010575"/>
    </source>
</evidence>
<dbReference type="GO" id="GO:0005179">
    <property type="term" value="F:hormone activity"/>
    <property type="evidence" value="ECO:0007669"/>
    <property type="project" value="InterPro"/>
</dbReference>
<evidence type="ECO:0000313" key="7">
    <source>
        <dbReference type="RefSeq" id="XP_029009564.1"/>
    </source>
</evidence>
<proteinExistence type="inferred from homology"/>
<dbReference type="PANTHER" id="PTHR23414">
    <property type="entry name" value="ADRENOMEDULLIN, ADM"/>
    <property type="match status" value="1"/>
</dbReference>
<dbReference type="GO" id="GO:0010460">
    <property type="term" value="P:positive regulation of heart rate"/>
    <property type="evidence" value="ECO:0007669"/>
    <property type="project" value="TreeGrafter"/>
</dbReference>
<dbReference type="RefSeq" id="XP_029009564.1">
    <property type="nucleotide sequence ID" value="XM_029153731.3"/>
</dbReference>
<dbReference type="Proteomes" id="UP000515150">
    <property type="component" value="Chromosome 6"/>
</dbReference>
<dbReference type="GO" id="GO:0007189">
    <property type="term" value="P:adenylate cyclase-activating G protein-coupled receptor signaling pathway"/>
    <property type="evidence" value="ECO:0007669"/>
    <property type="project" value="TreeGrafter"/>
</dbReference>
<evidence type="ECO:0000313" key="6">
    <source>
        <dbReference type="Proteomes" id="UP000515150"/>
    </source>
</evidence>
<sequence length="148" mass="16158">MRLVLHTVVCCCLITTVLPLKGDELTSSLKKRFQIWLQSHVKRDLSSSAAAAAAAATAADRLPGVHVGAQQDKEAPAPRAKRSASTKANGCKLGTCVYQDLMHEIYKINNKPKDAKAPLGKIGPCGYGRRRREAARLLWRHKRTCAVV</sequence>
<dbReference type="GO" id="GO:0005615">
    <property type="term" value="C:extracellular space"/>
    <property type="evidence" value="ECO:0007669"/>
    <property type="project" value="TreeGrafter"/>
</dbReference>
<reference evidence="7" key="1">
    <citation type="submission" date="2025-08" db="UniProtKB">
        <authorList>
            <consortium name="RefSeq"/>
        </authorList>
    </citation>
    <scope>IDENTIFICATION</scope>
</reference>
<dbReference type="OrthoDB" id="8771893at2759"/>
<accession>A0A6P7MV84</accession>
<keyword evidence="4" id="KW-0732">Signal</keyword>